<keyword evidence="8" id="KW-0067">ATP-binding</keyword>
<evidence type="ECO:0000256" key="4">
    <source>
        <dbReference type="ARBA" id="ARBA00018853"/>
    </source>
</evidence>
<reference evidence="15" key="1">
    <citation type="submission" date="2015-11" db="EMBL/GenBank/DDBJ databases">
        <title>De novo transcriptome assembly of four potential Pierce s Disease insect vectors from Arizona vineyards.</title>
        <authorList>
            <person name="Tassone E.E."/>
        </authorList>
    </citation>
    <scope>NUCLEOTIDE SEQUENCE</scope>
</reference>
<evidence type="ECO:0000256" key="13">
    <source>
        <dbReference type="SAM" id="SignalP"/>
    </source>
</evidence>
<feature type="domain" description="Aminoacyl-transfer RNA synthetases class-II family profile" evidence="14">
    <location>
        <begin position="260"/>
        <end position="557"/>
    </location>
</feature>
<keyword evidence="10" id="KW-0030">Aminoacyl-tRNA synthetase</keyword>
<keyword evidence="5" id="KW-0963">Cytoplasm</keyword>
<keyword evidence="7" id="KW-0547">Nucleotide-binding</keyword>
<dbReference type="GO" id="GO:0005829">
    <property type="term" value="C:cytosol"/>
    <property type="evidence" value="ECO:0007669"/>
    <property type="project" value="TreeGrafter"/>
</dbReference>
<dbReference type="SUPFAM" id="SSF55681">
    <property type="entry name" value="Class II aaRS and biotin synthetases"/>
    <property type="match status" value="1"/>
</dbReference>
<dbReference type="Gene3D" id="2.40.50.140">
    <property type="entry name" value="Nucleic acid-binding proteins"/>
    <property type="match status" value="1"/>
</dbReference>
<dbReference type="SUPFAM" id="SSF50249">
    <property type="entry name" value="Nucleic acid-binding proteins"/>
    <property type="match status" value="1"/>
</dbReference>
<dbReference type="Pfam" id="PF00152">
    <property type="entry name" value="tRNA-synt_2"/>
    <property type="match status" value="1"/>
</dbReference>
<dbReference type="CDD" id="cd00776">
    <property type="entry name" value="AsxRS_core"/>
    <property type="match status" value="1"/>
</dbReference>
<dbReference type="InterPro" id="IPR045864">
    <property type="entry name" value="aa-tRNA-synth_II/BPL/LPL"/>
</dbReference>
<dbReference type="InterPro" id="IPR012340">
    <property type="entry name" value="NA-bd_OB-fold"/>
</dbReference>
<dbReference type="EMBL" id="GEBQ01015576">
    <property type="protein sequence ID" value="JAT24401.1"/>
    <property type="molecule type" value="Transcribed_RNA"/>
</dbReference>
<evidence type="ECO:0000256" key="10">
    <source>
        <dbReference type="ARBA" id="ARBA00023146"/>
    </source>
</evidence>
<dbReference type="InterPro" id="IPR002312">
    <property type="entry name" value="Asp/Asn-tRNA-synth_IIb"/>
</dbReference>
<evidence type="ECO:0000256" key="11">
    <source>
        <dbReference type="ARBA" id="ARBA00033155"/>
    </source>
</evidence>
<sequence>MSWVAAVALLTCCEYTVRADSLDIEMHNHHHYAPRVDLLKPTGFSVTIEGSNCDVQNKRKRWKRQLSPESNITGDVSQGKYGTFGIIRSSENDKRRQNQFTLMKYINKEFKDKQISVRGRLQRSRTRGKQCFIVLRQQDRTIQCLLKVGPQVSREMLKFASNISRESVIDISGRVQVTFVEIRSCTENWVEILIEELWVVSVAEALPIQVVDCARSEKGLNPEGISRILNPDALNIHVNQDKKLDYRVLDLRTPANQAIFRLESAISRLFREILVRKGFLEIHTPKIIGAASEGGANVFTVSYFKTFAYLAQSPQLYKQMAIVADFDRVFTVGAVFRAEDSHTSRHLTEFVGLDLEMAFGFHYSEVLQVIENTFIELFRALESDYSREISTVRQQFYSEPFLFTDPPPRIKFYEAVRMLREAGSMVEIDAELTSHHEKLLGKLVRDKYKTDFFVIDKYPKSIRPFYIMPDPKDPKLSNSYDIFMRGEEVMSGGQRIHDASLLRKSARLRGVDLNKIKAYMEGFRFGCPPHAGGGIGLERTVALFLGVDNIRRTSMFPRDPKRITP</sequence>
<evidence type="ECO:0000256" key="8">
    <source>
        <dbReference type="ARBA" id="ARBA00022840"/>
    </source>
</evidence>
<dbReference type="GO" id="GO:0017101">
    <property type="term" value="C:aminoacyl-tRNA synthetase multienzyme complex"/>
    <property type="evidence" value="ECO:0007669"/>
    <property type="project" value="TreeGrafter"/>
</dbReference>
<gene>
    <name evidence="15" type="ORF">g.15224</name>
</gene>
<dbReference type="Pfam" id="PF01336">
    <property type="entry name" value="tRNA_anti-codon"/>
    <property type="match status" value="1"/>
</dbReference>
<feature type="chain" id="PRO_5008587529" description="Aspartate--tRNA ligase, cytoplasmic" evidence="13">
    <location>
        <begin position="20"/>
        <end position="565"/>
    </location>
</feature>
<comment type="subcellular location">
    <subcellularLocation>
        <location evidence="1">Cytoplasm</location>
    </subcellularLocation>
</comment>
<dbReference type="EC" id="6.1.1.12" evidence="3"/>
<dbReference type="GO" id="GO:0006422">
    <property type="term" value="P:aspartyl-tRNA aminoacylation"/>
    <property type="evidence" value="ECO:0007669"/>
    <property type="project" value="InterPro"/>
</dbReference>
<evidence type="ECO:0000256" key="1">
    <source>
        <dbReference type="ARBA" id="ARBA00004496"/>
    </source>
</evidence>
<dbReference type="InterPro" id="IPR004364">
    <property type="entry name" value="Aa-tRNA-synt_II"/>
</dbReference>
<dbReference type="GO" id="GO:0005524">
    <property type="term" value="F:ATP binding"/>
    <property type="evidence" value="ECO:0007669"/>
    <property type="project" value="UniProtKB-KW"/>
</dbReference>
<protein>
    <recommendedName>
        <fullName evidence="4">Aspartate--tRNA ligase, cytoplasmic</fullName>
        <ecNumber evidence="3">6.1.1.12</ecNumber>
    </recommendedName>
    <alternativeName>
        <fullName evidence="11">Aspartyl-tRNA synthetase</fullName>
    </alternativeName>
</protein>
<dbReference type="AlphaFoldDB" id="A0A1B6LL15"/>
<proteinExistence type="inferred from homology"/>
<evidence type="ECO:0000256" key="2">
    <source>
        <dbReference type="ARBA" id="ARBA00005312"/>
    </source>
</evidence>
<dbReference type="NCBIfam" id="TIGR00458">
    <property type="entry name" value="aspS_nondisc"/>
    <property type="match status" value="1"/>
</dbReference>
<dbReference type="NCBIfam" id="NF003483">
    <property type="entry name" value="PRK05159.1"/>
    <property type="match status" value="1"/>
</dbReference>
<dbReference type="HAMAP" id="MF_02075">
    <property type="entry name" value="Asp_tRNA_synth_type2"/>
    <property type="match status" value="1"/>
</dbReference>
<evidence type="ECO:0000256" key="5">
    <source>
        <dbReference type="ARBA" id="ARBA00022490"/>
    </source>
</evidence>
<dbReference type="InterPro" id="IPR006195">
    <property type="entry name" value="aa-tRNA-synth_II"/>
</dbReference>
<accession>A0A1B6LL15</accession>
<dbReference type="GO" id="GO:0004815">
    <property type="term" value="F:aspartate-tRNA ligase activity"/>
    <property type="evidence" value="ECO:0007669"/>
    <property type="project" value="UniProtKB-EC"/>
</dbReference>
<evidence type="ECO:0000256" key="7">
    <source>
        <dbReference type="ARBA" id="ARBA00022741"/>
    </source>
</evidence>
<evidence type="ECO:0000256" key="3">
    <source>
        <dbReference type="ARBA" id="ARBA00012841"/>
    </source>
</evidence>
<evidence type="ECO:0000256" key="9">
    <source>
        <dbReference type="ARBA" id="ARBA00022917"/>
    </source>
</evidence>
<dbReference type="PANTHER" id="PTHR43450">
    <property type="entry name" value="ASPARTYL-TRNA SYNTHETASE"/>
    <property type="match status" value="1"/>
</dbReference>
<dbReference type="CDD" id="cd04320">
    <property type="entry name" value="AspRS_cyto_N"/>
    <property type="match status" value="1"/>
</dbReference>
<dbReference type="PRINTS" id="PR01042">
    <property type="entry name" value="TRNASYNTHASP"/>
</dbReference>
<dbReference type="Gene3D" id="3.30.930.10">
    <property type="entry name" value="Bira Bifunctional Protein, Domain 2"/>
    <property type="match status" value="1"/>
</dbReference>
<dbReference type="InterPro" id="IPR004365">
    <property type="entry name" value="NA-bd_OB_tRNA"/>
</dbReference>
<dbReference type="FunFam" id="3.30.930.10:FF:000013">
    <property type="entry name" value="Aspartate--tRNA ligase, cytoplasmic"/>
    <property type="match status" value="1"/>
</dbReference>
<dbReference type="PANTHER" id="PTHR43450:SF1">
    <property type="entry name" value="ASPARTATE--TRNA LIGASE, CYTOPLASMIC"/>
    <property type="match status" value="1"/>
</dbReference>
<keyword evidence="13" id="KW-0732">Signal</keyword>
<dbReference type="PROSITE" id="PS50862">
    <property type="entry name" value="AA_TRNA_LIGASE_II"/>
    <property type="match status" value="1"/>
</dbReference>
<organism evidence="15">
    <name type="scientific">Graphocephala atropunctata</name>
    <dbReference type="NCBI Taxonomy" id="36148"/>
    <lineage>
        <taxon>Eukaryota</taxon>
        <taxon>Metazoa</taxon>
        <taxon>Ecdysozoa</taxon>
        <taxon>Arthropoda</taxon>
        <taxon>Hexapoda</taxon>
        <taxon>Insecta</taxon>
        <taxon>Pterygota</taxon>
        <taxon>Neoptera</taxon>
        <taxon>Paraneoptera</taxon>
        <taxon>Hemiptera</taxon>
        <taxon>Auchenorrhyncha</taxon>
        <taxon>Membracoidea</taxon>
        <taxon>Cicadellidae</taxon>
        <taxon>Cicadellinae</taxon>
        <taxon>Cicadellini</taxon>
        <taxon>Graphocephala</taxon>
    </lineage>
</organism>
<comment type="catalytic activity">
    <reaction evidence="12">
        <text>tRNA(Asp) + L-aspartate + ATP = L-aspartyl-tRNA(Asp) + AMP + diphosphate</text>
        <dbReference type="Rhea" id="RHEA:19649"/>
        <dbReference type="Rhea" id="RHEA-COMP:9660"/>
        <dbReference type="Rhea" id="RHEA-COMP:9678"/>
        <dbReference type="ChEBI" id="CHEBI:29991"/>
        <dbReference type="ChEBI" id="CHEBI:30616"/>
        <dbReference type="ChEBI" id="CHEBI:33019"/>
        <dbReference type="ChEBI" id="CHEBI:78442"/>
        <dbReference type="ChEBI" id="CHEBI:78516"/>
        <dbReference type="ChEBI" id="CHEBI:456215"/>
        <dbReference type="EC" id="6.1.1.12"/>
    </reaction>
</comment>
<evidence type="ECO:0000256" key="6">
    <source>
        <dbReference type="ARBA" id="ARBA00022598"/>
    </source>
</evidence>
<comment type="similarity">
    <text evidence="2">Belongs to the class-II aminoacyl-tRNA synthetase family. Type 2 subfamily.</text>
</comment>
<keyword evidence="9" id="KW-0648">Protein biosynthesis</keyword>
<name>A0A1B6LL15_9HEMI</name>
<feature type="signal peptide" evidence="13">
    <location>
        <begin position="1"/>
        <end position="19"/>
    </location>
</feature>
<evidence type="ECO:0000259" key="14">
    <source>
        <dbReference type="PROSITE" id="PS50862"/>
    </source>
</evidence>
<evidence type="ECO:0000313" key="15">
    <source>
        <dbReference type="EMBL" id="JAT24401.1"/>
    </source>
</evidence>
<keyword evidence="6" id="KW-0436">Ligase</keyword>
<dbReference type="InterPro" id="IPR004523">
    <property type="entry name" value="Asp-tRNA_synthase_2"/>
</dbReference>
<evidence type="ECO:0000256" key="12">
    <source>
        <dbReference type="ARBA" id="ARBA00047904"/>
    </source>
</evidence>
<dbReference type="GO" id="GO:0003723">
    <property type="term" value="F:RNA binding"/>
    <property type="evidence" value="ECO:0007669"/>
    <property type="project" value="TreeGrafter"/>
</dbReference>